<name>A0A6G7B980_9LACO</name>
<evidence type="ECO:0000313" key="9">
    <source>
        <dbReference type="Proteomes" id="UP000501676"/>
    </source>
</evidence>
<dbReference type="HAMAP" id="MF_02065">
    <property type="entry name" value="MltG"/>
    <property type="match status" value="1"/>
</dbReference>
<comment type="subcellular location">
    <subcellularLocation>
        <location evidence="7">Cell membrane</location>
        <topology evidence="7">Single-pass membrane protein</topology>
    </subcellularLocation>
</comment>
<protein>
    <recommendedName>
        <fullName evidence="7">Endolytic murein transglycosylase</fullName>
        <ecNumber evidence="7">4.2.2.29</ecNumber>
    </recommendedName>
    <alternativeName>
        <fullName evidence="7">Peptidoglycan lytic transglycosylase</fullName>
    </alternativeName>
    <alternativeName>
        <fullName evidence="7">Peptidoglycan polymerization terminase</fullName>
    </alternativeName>
</protein>
<feature type="site" description="Important for catalytic activity" evidence="7">
    <location>
        <position position="250"/>
    </location>
</feature>
<dbReference type="Proteomes" id="UP000501676">
    <property type="component" value="Chromosome"/>
</dbReference>
<comment type="catalytic activity">
    <reaction evidence="7">
        <text>a peptidoglycan chain = a peptidoglycan chain with N-acetyl-1,6-anhydromuramyl-[peptide] at the reducing end + a peptidoglycan chain with N-acetylglucosamine at the non-reducing end.</text>
        <dbReference type="EC" id="4.2.2.29"/>
    </reaction>
</comment>
<organism evidence="8 9">
    <name type="scientific">Lactobacillus iners</name>
    <dbReference type="NCBI Taxonomy" id="147802"/>
    <lineage>
        <taxon>Bacteria</taxon>
        <taxon>Bacillati</taxon>
        <taxon>Bacillota</taxon>
        <taxon>Bacilli</taxon>
        <taxon>Lactobacillales</taxon>
        <taxon>Lactobacillaceae</taxon>
        <taxon>Lactobacillus</taxon>
    </lineage>
</organism>
<gene>
    <name evidence="7 8" type="primary">mltG</name>
    <name evidence="8" type="ORF">G6Z83_04090</name>
</gene>
<reference evidence="8 9" key="1">
    <citation type="submission" date="2020-02" db="EMBL/GenBank/DDBJ databases">
        <title>Complete genome sequences of six Lactobacillus iners strains isolated from the human vagina.</title>
        <authorList>
            <person name="France M.T."/>
            <person name="Rutt L."/>
            <person name="Narina S."/>
            <person name="Arbaugh S."/>
            <person name="Humphrys M.S."/>
            <person name="Ma B."/>
            <person name="Hayward M.R."/>
            <person name="Relman D."/>
            <person name="Kwon D.S."/>
            <person name="Ravel J."/>
        </authorList>
    </citation>
    <scope>NUCLEOTIDE SEQUENCE [LARGE SCALE GENOMIC DNA]</scope>
    <source>
        <strain evidence="8 9">C0210C1</strain>
    </source>
</reference>
<feature type="transmembrane region" description="Helical" evidence="7">
    <location>
        <begin position="20"/>
        <end position="47"/>
    </location>
</feature>
<accession>A0A6G7B980</accession>
<evidence type="ECO:0000256" key="1">
    <source>
        <dbReference type="ARBA" id="ARBA00022475"/>
    </source>
</evidence>
<comment type="similarity">
    <text evidence="7">Belongs to the transglycosylase MltG family.</text>
</comment>
<evidence type="ECO:0000256" key="6">
    <source>
        <dbReference type="ARBA" id="ARBA00023316"/>
    </source>
</evidence>
<evidence type="ECO:0000256" key="5">
    <source>
        <dbReference type="ARBA" id="ARBA00023239"/>
    </source>
</evidence>
<keyword evidence="6 7" id="KW-0961">Cell wall biogenesis/degradation</keyword>
<dbReference type="PANTHER" id="PTHR30518">
    <property type="entry name" value="ENDOLYTIC MUREIN TRANSGLYCOSYLASE"/>
    <property type="match status" value="1"/>
</dbReference>
<sequence>MFDQDTKKQNKLRKDTSSKLLRWIFTFLGVFVVLLMLVATVFTIYALQPVDSQNRSNVVVHIPVGADNKEISKILEKKHLIRSSIVFNAWIKIKSVKGFQAGDFYISPSMNNNQIINQLQGAGGRVAQDHLLIREGEQIDEIATAVASHTKYSKSSFINLMNNQEFLQELTHKYPKLLKSSMKAKNVRYHLEGYLFPAKYDVYQSMSLRELVDKMVAKTNETLKPYYTDIKKLKMTVHQVLTLASLIEREGVNKKDRRMIAGVFLNRLDAHMPLQSDIAVMYALKKHKHRLSLKDIKVDSPYNLYVHKGFGPGPFNNPSLDSISAVFNPLERNRHYLYFVADLKTGKVYFNRKYVQHLNKNDSLGQ</sequence>
<dbReference type="EC" id="4.2.2.29" evidence="7"/>
<dbReference type="AlphaFoldDB" id="A0A6G7B980"/>
<keyword evidence="3 7" id="KW-1133">Transmembrane helix</keyword>
<comment type="function">
    <text evidence="7">Functions as a peptidoglycan terminase that cleaves nascent peptidoglycan strands endolytically to terminate their elongation.</text>
</comment>
<dbReference type="GO" id="GO:0009252">
    <property type="term" value="P:peptidoglycan biosynthetic process"/>
    <property type="evidence" value="ECO:0007669"/>
    <property type="project" value="UniProtKB-UniRule"/>
</dbReference>
<evidence type="ECO:0000256" key="3">
    <source>
        <dbReference type="ARBA" id="ARBA00022989"/>
    </source>
</evidence>
<proteinExistence type="inferred from homology"/>
<keyword evidence="1 7" id="KW-1003">Cell membrane</keyword>
<dbReference type="EMBL" id="CP049228">
    <property type="protein sequence ID" value="QIH23885.1"/>
    <property type="molecule type" value="Genomic_DNA"/>
</dbReference>
<evidence type="ECO:0000313" key="8">
    <source>
        <dbReference type="EMBL" id="QIH23885.1"/>
    </source>
</evidence>
<evidence type="ECO:0000256" key="2">
    <source>
        <dbReference type="ARBA" id="ARBA00022692"/>
    </source>
</evidence>
<dbReference type="PANTHER" id="PTHR30518:SF2">
    <property type="entry name" value="ENDOLYTIC MUREIN TRANSGLYCOSYLASE"/>
    <property type="match status" value="1"/>
</dbReference>
<evidence type="ECO:0000256" key="4">
    <source>
        <dbReference type="ARBA" id="ARBA00023136"/>
    </source>
</evidence>
<keyword evidence="4 7" id="KW-0472">Membrane</keyword>
<dbReference type="GO" id="GO:0071555">
    <property type="term" value="P:cell wall organization"/>
    <property type="evidence" value="ECO:0007669"/>
    <property type="project" value="UniProtKB-KW"/>
</dbReference>
<dbReference type="InterPro" id="IPR003770">
    <property type="entry name" value="MLTG-like"/>
</dbReference>
<dbReference type="NCBIfam" id="TIGR00247">
    <property type="entry name" value="endolytic transglycosylase MltG"/>
    <property type="match status" value="1"/>
</dbReference>
<keyword evidence="2 7" id="KW-0812">Transmembrane</keyword>
<dbReference type="Pfam" id="PF02618">
    <property type="entry name" value="YceG"/>
    <property type="match status" value="1"/>
</dbReference>
<dbReference type="GO" id="GO:0008932">
    <property type="term" value="F:lytic endotransglycosylase activity"/>
    <property type="evidence" value="ECO:0007669"/>
    <property type="project" value="UniProtKB-UniRule"/>
</dbReference>
<dbReference type="CDD" id="cd08010">
    <property type="entry name" value="MltG_like"/>
    <property type="match status" value="1"/>
</dbReference>
<evidence type="ECO:0000256" key="7">
    <source>
        <dbReference type="HAMAP-Rule" id="MF_02065"/>
    </source>
</evidence>
<dbReference type="RefSeq" id="WP_164824011.1">
    <property type="nucleotide sequence ID" value="NZ_CP049228.1"/>
</dbReference>
<dbReference type="GO" id="GO:0005886">
    <property type="term" value="C:plasma membrane"/>
    <property type="evidence" value="ECO:0007669"/>
    <property type="project" value="UniProtKB-SubCell"/>
</dbReference>
<dbReference type="Gene3D" id="3.30.1490.480">
    <property type="entry name" value="Endolytic murein transglycosylase"/>
    <property type="match status" value="1"/>
</dbReference>
<keyword evidence="5 7" id="KW-0456">Lyase</keyword>